<dbReference type="Proteomes" id="UP000070560">
    <property type="component" value="Chromosome"/>
</dbReference>
<dbReference type="InterPro" id="IPR035437">
    <property type="entry name" value="SNase_OB-fold_sf"/>
</dbReference>
<dbReference type="KEGG" id="daw:HS1_000860"/>
<sequence>MPIQIFWDPKGFELDSLGRKKYLRATDGDTPYVSISIRMLSIDTPEVHYPGNQKPSRHDEKLAQLAEWIKQRKAPVSDGLAEYLYPKLVTGKAGTLQEEQGIKATEKFRELVREKLTLPNGKKRRVFLRAADQHFDQYGRLLAYMSPYYSKKELASMSSKDRATFNLLMVESGWGAPFLIYPSLPKYDDLVLFREAAKDAYENKKGAWAEPKMLTGYEFRMCVRLYEITKKLVKGKRLSSREKYGWISRFCADMTTKEIFPPQDYYRVLPYNRIFIWPQDVAEAVGKMNLVPGAVS</sequence>
<accession>A0A7U4TGH4</accession>
<evidence type="ECO:0000259" key="1">
    <source>
        <dbReference type="Pfam" id="PF00565"/>
    </source>
</evidence>
<dbReference type="RefSeq" id="WP_066061433.1">
    <property type="nucleotide sequence ID" value="NZ_CP013015.1"/>
</dbReference>
<feature type="domain" description="TNase-like" evidence="1">
    <location>
        <begin position="37"/>
        <end position="209"/>
    </location>
</feature>
<evidence type="ECO:0000313" key="2">
    <source>
        <dbReference type="EMBL" id="AMM40664.1"/>
    </source>
</evidence>
<dbReference type="AlphaFoldDB" id="A0A7U4TGH4"/>
<reference evidence="2 3" key="1">
    <citation type="submission" date="2015-10" db="EMBL/GenBank/DDBJ databases">
        <title>Candidatus Desulfofervidus auxilii, a hydrogenotrophic sulfate-reducing bacterium involved in the thermophilic anaerobic oxidation of methane.</title>
        <authorList>
            <person name="Krukenberg V."/>
            <person name="Richter M."/>
            <person name="Wegener G."/>
        </authorList>
    </citation>
    <scope>NUCLEOTIDE SEQUENCE [LARGE SCALE GENOMIC DNA]</scope>
    <source>
        <strain evidence="2 3">HS1</strain>
    </source>
</reference>
<name>A0A7U4TGH4_DESA2</name>
<proteinExistence type="predicted"/>
<keyword evidence="3" id="KW-1185">Reference proteome</keyword>
<evidence type="ECO:0000313" key="3">
    <source>
        <dbReference type="Proteomes" id="UP000070560"/>
    </source>
</evidence>
<dbReference type="Pfam" id="PF00565">
    <property type="entry name" value="SNase"/>
    <property type="match status" value="1"/>
</dbReference>
<dbReference type="InterPro" id="IPR016071">
    <property type="entry name" value="Staphylococal_nuclease_OB-fold"/>
</dbReference>
<gene>
    <name evidence="2" type="ORF">HS1_000860</name>
</gene>
<dbReference type="EMBL" id="CP013015">
    <property type="protein sequence ID" value="AMM40664.1"/>
    <property type="molecule type" value="Genomic_DNA"/>
</dbReference>
<dbReference type="Gene3D" id="2.40.50.90">
    <property type="match status" value="1"/>
</dbReference>
<dbReference type="OrthoDB" id="9775118at2"/>
<organism evidence="2 3">
    <name type="scientific">Desulfofervidus auxilii</name>
    <dbReference type="NCBI Taxonomy" id="1621989"/>
    <lineage>
        <taxon>Bacteria</taxon>
        <taxon>Pseudomonadati</taxon>
        <taxon>Thermodesulfobacteriota</taxon>
        <taxon>Candidatus Desulfofervidia</taxon>
        <taxon>Candidatus Desulfofervidales</taxon>
        <taxon>Candidatus Desulfofervidaceae</taxon>
        <taxon>Candidatus Desulfofervidus</taxon>
    </lineage>
</organism>
<protein>
    <recommendedName>
        <fullName evidence="1">TNase-like domain-containing protein</fullName>
    </recommendedName>
</protein>
<dbReference type="SUPFAM" id="SSF50199">
    <property type="entry name" value="Staphylococcal nuclease"/>
    <property type="match status" value="1"/>
</dbReference>